<dbReference type="SUPFAM" id="SSF54001">
    <property type="entry name" value="Cysteine proteinases"/>
    <property type="match status" value="1"/>
</dbReference>
<gene>
    <name evidence="1" type="ORF">BpHYR1_041701</name>
</gene>
<comment type="caution">
    <text evidence="1">The sequence shown here is derived from an EMBL/GenBank/DDBJ whole genome shotgun (WGS) entry which is preliminary data.</text>
</comment>
<proteinExistence type="predicted"/>
<evidence type="ECO:0000313" key="2">
    <source>
        <dbReference type="Proteomes" id="UP000276133"/>
    </source>
</evidence>
<sequence>MSWGDQRGITLQKKLCLRILNNSVDHDYRLEEAHNRHYQLLTEKYSHKKIAEIWKPFTTINGLFMPDYYSIEGPTFNPDVLDKSLFIQVALLKITGSEPACSNNWYIYDSLNNPGYYLYTIKNVPNRINVSKQNGSIDCGLFALGYALALALDIDTGPKNFKKVKKCQNSQKSSIFWNFTFYFGHSLGWLEYNLVLLFSRVRTHYERKKTHGFKMTTTFFILVSQTSNLIKN</sequence>
<protein>
    <submittedName>
        <fullName evidence="1">Uncharacterized protein</fullName>
    </submittedName>
</protein>
<organism evidence="1 2">
    <name type="scientific">Brachionus plicatilis</name>
    <name type="common">Marine rotifer</name>
    <name type="synonym">Brachionus muelleri</name>
    <dbReference type="NCBI Taxonomy" id="10195"/>
    <lineage>
        <taxon>Eukaryota</taxon>
        <taxon>Metazoa</taxon>
        <taxon>Spiralia</taxon>
        <taxon>Gnathifera</taxon>
        <taxon>Rotifera</taxon>
        <taxon>Eurotatoria</taxon>
        <taxon>Monogononta</taxon>
        <taxon>Pseudotrocha</taxon>
        <taxon>Ploima</taxon>
        <taxon>Brachionidae</taxon>
        <taxon>Brachionus</taxon>
    </lineage>
</organism>
<accession>A0A3M7Q871</accession>
<evidence type="ECO:0000313" key="1">
    <source>
        <dbReference type="EMBL" id="RNA07145.1"/>
    </source>
</evidence>
<keyword evidence="2" id="KW-1185">Reference proteome</keyword>
<dbReference type="InterPro" id="IPR038765">
    <property type="entry name" value="Papain-like_cys_pep_sf"/>
</dbReference>
<reference evidence="1 2" key="1">
    <citation type="journal article" date="2018" name="Sci. Rep.">
        <title>Genomic signatures of local adaptation to the degree of environmental predictability in rotifers.</title>
        <authorList>
            <person name="Franch-Gras L."/>
            <person name="Hahn C."/>
            <person name="Garcia-Roger E.M."/>
            <person name="Carmona M.J."/>
            <person name="Serra M."/>
            <person name="Gomez A."/>
        </authorList>
    </citation>
    <scope>NUCLEOTIDE SEQUENCE [LARGE SCALE GENOMIC DNA]</scope>
    <source>
        <strain evidence="1">HYR1</strain>
    </source>
</reference>
<dbReference type="EMBL" id="REGN01007139">
    <property type="protein sequence ID" value="RNA07145.1"/>
    <property type="molecule type" value="Genomic_DNA"/>
</dbReference>
<dbReference type="AlphaFoldDB" id="A0A3M7Q871"/>
<dbReference type="Proteomes" id="UP000276133">
    <property type="component" value="Unassembled WGS sequence"/>
</dbReference>
<name>A0A3M7Q871_BRAPC</name>